<reference evidence="2" key="1">
    <citation type="submission" date="2025-08" db="UniProtKB">
        <authorList>
            <consortium name="RefSeq"/>
        </authorList>
    </citation>
    <scope>IDENTIFICATION</scope>
    <source>
        <tissue evidence="2">Muscle</tissue>
    </source>
</reference>
<dbReference type="GeneID" id="106465103"/>
<accession>A0ABM1SYE5</accession>
<evidence type="ECO:0000313" key="1">
    <source>
        <dbReference type="Proteomes" id="UP000694941"/>
    </source>
</evidence>
<name>A0ABM1SYE5_LIMPO</name>
<organism evidence="1 2">
    <name type="scientific">Limulus polyphemus</name>
    <name type="common">Atlantic horseshoe crab</name>
    <dbReference type="NCBI Taxonomy" id="6850"/>
    <lineage>
        <taxon>Eukaryota</taxon>
        <taxon>Metazoa</taxon>
        <taxon>Ecdysozoa</taxon>
        <taxon>Arthropoda</taxon>
        <taxon>Chelicerata</taxon>
        <taxon>Merostomata</taxon>
        <taxon>Xiphosura</taxon>
        <taxon>Limulidae</taxon>
        <taxon>Limulus</taxon>
    </lineage>
</organism>
<proteinExistence type="predicted"/>
<dbReference type="Proteomes" id="UP000694941">
    <property type="component" value="Unplaced"/>
</dbReference>
<dbReference type="PANTHER" id="PTHR13333">
    <property type="entry name" value="M-AAA PROTEASE-INTERACTING PROTEIN 1, MITOCHONDRIAL"/>
    <property type="match status" value="1"/>
</dbReference>
<protein>
    <submittedName>
        <fullName evidence="2">M-AAA protease-interacting protein 1, mitochondrial-like isoform X3</fullName>
    </submittedName>
</protein>
<gene>
    <name evidence="2" type="primary">LOC106465103</name>
</gene>
<keyword evidence="1" id="KW-1185">Reference proteome</keyword>
<evidence type="ECO:0000313" key="2">
    <source>
        <dbReference type="RefSeq" id="XP_022248651.1"/>
    </source>
</evidence>
<dbReference type="PANTHER" id="PTHR13333:SF5">
    <property type="entry name" value="M-AAA PROTEASE-INTERACTING PROTEIN 1, MITOCHONDRIAL"/>
    <property type="match status" value="1"/>
</dbReference>
<dbReference type="RefSeq" id="XP_022248651.1">
    <property type="nucleotide sequence ID" value="XM_022392943.1"/>
</dbReference>
<sequence>MPGPELLNEKEFSYKTNAYLSMCFKIVTPSMALGVVSSLLAVGDFEGLDGLVTQNAIAEIKKNYLTLNVQQRQELEVKLNDIYFCFPYQIGIMLEDGSQQRFVEVTVVYHCLRDFDEIKKEDPSLQTINQYKDRIFVCNYRFIREYTKGVESDWIINRLNHFKPSNLG</sequence>